<dbReference type="VEuPathDB" id="FungiDB:F4678DRAFT_475398"/>
<reference evidence="1" key="1">
    <citation type="submission" date="2022-07" db="EMBL/GenBank/DDBJ databases">
        <title>Genome Sequence of Xylaria arbuscula.</title>
        <authorList>
            <person name="Buettner E."/>
        </authorList>
    </citation>
    <scope>NUCLEOTIDE SEQUENCE</scope>
    <source>
        <strain evidence="1">VT107</strain>
    </source>
</reference>
<sequence length="270" mass="29798">MSFASEEALVRALQSPAPSANLLAMTILSKAAKTPSEATMLASMKSLVTSLVTTWLSAPAVEVGERGTLVLGDLLMVDSPDLPPKGLEDTPSGAFPVSLNTPGQGFMWRRIFNDRDIYGLILSLCSNGPRQDAKDLQQLSLAQGRLLRLLPRLSAYNLSAISRTNFPDLHHQSSNSESAGGLLYFAALDMIDKEDILMHLSLVDFFERLLSIQRLMPPSVFKMDTLRNLYRQVASQDETFNSVIQSLPDRTIPEEADALRQFIHDVTTEY</sequence>
<dbReference type="EMBL" id="JANPWZ010000469">
    <property type="protein sequence ID" value="KAJ3576567.1"/>
    <property type="molecule type" value="Genomic_DNA"/>
</dbReference>
<organism evidence="1 2">
    <name type="scientific">Xylaria arbuscula</name>
    <dbReference type="NCBI Taxonomy" id="114810"/>
    <lineage>
        <taxon>Eukaryota</taxon>
        <taxon>Fungi</taxon>
        <taxon>Dikarya</taxon>
        <taxon>Ascomycota</taxon>
        <taxon>Pezizomycotina</taxon>
        <taxon>Sordariomycetes</taxon>
        <taxon>Xylariomycetidae</taxon>
        <taxon>Xylariales</taxon>
        <taxon>Xylariaceae</taxon>
        <taxon>Xylaria</taxon>
    </lineage>
</organism>
<proteinExistence type="predicted"/>
<evidence type="ECO:0000313" key="2">
    <source>
        <dbReference type="Proteomes" id="UP001148614"/>
    </source>
</evidence>
<keyword evidence="2" id="KW-1185">Reference proteome</keyword>
<dbReference type="Proteomes" id="UP001148614">
    <property type="component" value="Unassembled WGS sequence"/>
</dbReference>
<comment type="caution">
    <text evidence="1">The sequence shown here is derived from an EMBL/GenBank/DDBJ whole genome shotgun (WGS) entry which is preliminary data.</text>
</comment>
<dbReference type="AlphaFoldDB" id="A0A9W8NHU1"/>
<name>A0A9W8NHU1_9PEZI</name>
<accession>A0A9W8NHU1</accession>
<protein>
    <submittedName>
        <fullName evidence="1">Uncharacterized protein</fullName>
    </submittedName>
</protein>
<gene>
    <name evidence="1" type="ORF">NPX13_g3659</name>
</gene>
<evidence type="ECO:0000313" key="1">
    <source>
        <dbReference type="EMBL" id="KAJ3576567.1"/>
    </source>
</evidence>